<accession>A0ABS7U366</accession>
<keyword evidence="1" id="KW-0732">Signal</keyword>
<sequence length="171" mass="17588">MRTLIVTMATLALVGALVSTFAVASDSGGAGPRVSDLEVFSDGLTFVTAGSFAGAGARGQGAQVLVKARGLVTGTCISPRGEAEQRFALPMMLKGAGATRKAGREAAFFVRTSPPELASVEVCPAADWRVAPAEIVFTAVKLQVGRPGARLLCQFPAVDGPVRDPGCQVER</sequence>
<evidence type="ECO:0008006" key="4">
    <source>
        <dbReference type="Google" id="ProtNLM"/>
    </source>
</evidence>
<protein>
    <recommendedName>
        <fullName evidence="4">Secreted protein</fullName>
    </recommendedName>
</protein>
<gene>
    <name evidence="2" type="ORF">K7C98_37520</name>
</gene>
<reference evidence="2" key="1">
    <citation type="submission" date="2021-08" db="EMBL/GenBank/DDBJ databases">
        <authorList>
            <person name="Stevens D.C."/>
        </authorList>
    </citation>
    <scope>NUCLEOTIDE SEQUENCE</scope>
    <source>
        <strain evidence="2">DSM 53165</strain>
    </source>
</reference>
<feature type="signal peptide" evidence="1">
    <location>
        <begin position="1"/>
        <end position="24"/>
    </location>
</feature>
<evidence type="ECO:0000313" key="3">
    <source>
        <dbReference type="Proteomes" id="UP001139031"/>
    </source>
</evidence>
<name>A0ABS7U366_9BACT</name>
<feature type="chain" id="PRO_5045640515" description="Secreted protein" evidence="1">
    <location>
        <begin position="25"/>
        <end position="171"/>
    </location>
</feature>
<dbReference type="RefSeq" id="WP_224196698.1">
    <property type="nucleotide sequence ID" value="NZ_JAIRAU010000053.1"/>
</dbReference>
<evidence type="ECO:0000256" key="1">
    <source>
        <dbReference type="SAM" id="SignalP"/>
    </source>
</evidence>
<dbReference type="EMBL" id="JAIRAU010000053">
    <property type="protein sequence ID" value="MBZ5714967.1"/>
    <property type="molecule type" value="Genomic_DNA"/>
</dbReference>
<keyword evidence="3" id="KW-1185">Reference proteome</keyword>
<comment type="caution">
    <text evidence="2">The sequence shown here is derived from an EMBL/GenBank/DDBJ whole genome shotgun (WGS) entry which is preliminary data.</text>
</comment>
<proteinExistence type="predicted"/>
<dbReference type="Proteomes" id="UP001139031">
    <property type="component" value="Unassembled WGS sequence"/>
</dbReference>
<evidence type="ECO:0000313" key="2">
    <source>
        <dbReference type="EMBL" id="MBZ5714967.1"/>
    </source>
</evidence>
<organism evidence="2 3">
    <name type="scientific">Nannocystis pusilla</name>
    <dbReference type="NCBI Taxonomy" id="889268"/>
    <lineage>
        <taxon>Bacteria</taxon>
        <taxon>Pseudomonadati</taxon>
        <taxon>Myxococcota</taxon>
        <taxon>Polyangia</taxon>
        <taxon>Nannocystales</taxon>
        <taxon>Nannocystaceae</taxon>
        <taxon>Nannocystis</taxon>
    </lineage>
</organism>